<feature type="compositionally biased region" description="Acidic residues" evidence="1">
    <location>
        <begin position="290"/>
        <end position="300"/>
    </location>
</feature>
<dbReference type="Proteomes" id="UP000887222">
    <property type="component" value="Unassembled WGS sequence"/>
</dbReference>
<protein>
    <submittedName>
        <fullName evidence="2">Uncharacterized protein</fullName>
    </submittedName>
</protein>
<feature type="compositionally biased region" description="Basic and acidic residues" evidence="1">
    <location>
        <begin position="254"/>
        <end position="272"/>
    </location>
</feature>
<keyword evidence="3" id="KW-1185">Reference proteome</keyword>
<organism evidence="2 3">
    <name type="scientific">Noviherbaspirillum aridicola</name>
    <dbReference type="NCBI Taxonomy" id="2849687"/>
    <lineage>
        <taxon>Bacteria</taxon>
        <taxon>Pseudomonadati</taxon>
        <taxon>Pseudomonadota</taxon>
        <taxon>Betaproteobacteria</taxon>
        <taxon>Burkholderiales</taxon>
        <taxon>Oxalobacteraceae</taxon>
        <taxon>Noviherbaspirillum</taxon>
    </lineage>
</organism>
<comment type="caution">
    <text evidence="2">The sequence shown here is derived from an EMBL/GenBank/DDBJ whole genome shotgun (WGS) entry which is preliminary data.</text>
</comment>
<feature type="region of interest" description="Disordered" evidence="1">
    <location>
        <begin position="1"/>
        <end position="300"/>
    </location>
</feature>
<evidence type="ECO:0000256" key="1">
    <source>
        <dbReference type="SAM" id="MobiDB-lite"/>
    </source>
</evidence>
<feature type="compositionally biased region" description="Low complexity" evidence="1">
    <location>
        <begin position="35"/>
        <end position="50"/>
    </location>
</feature>
<name>A0ABQ4Q3U4_9BURK</name>
<evidence type="ECO:0000313" key="3">
    <source>
        <dbReference type="Proteomes" id="UP000887222"/>
    </source>
</evidence>
<dbReference type="EMBL" id="BPMK01000007">
    <property type="protein sequence ID" value="GIZ51871.1"/>
    <property type="molecule type" value="Genomic_DNA"/>
</dbReference>
<gene>
    <name evidence="2" type="ORF">NCCP691_18850</name>
</gene>
<accession>A0ABQ4Q3U4</accession>
<feature type="compositionally biased region" description="Basic and acidic residues" evidence="1">
    <location>
        <begin position="16"/>
        <end position="26"/>
    </location>
</feature>
<feature type="compositionally biased region" description="Pro residues" evidence="1">
    <location>
        <begin position="561"/>
        <end position="573"/>
    </location>
</feature>
<feature type="compositionally biased region" description="Low complexity" evidence="1">
    <location>
        <begin position="105"/>
        <end position="128"/>
    </location>
</feature>
<sequence>MFGFLRRVTPFRTSHHHDAPKEREGARAAGGSGNAGAPAEPGPPGRAYRASTGGKGLREKLQGLMRRRKKDKPQPVETGVSAISGPAMPDTARMRGAGPVGEAGPGAAAASVVSDPAAPASPGVSDSAVRSEAASRPAPEGRALTGAGTHGTSGVSAKGPRRVGALQRKLLETTRTEQSGPAAPPELQGLGYDLRRALQLADREHGFERDPEERPVQPSAPGPTQGPGSRYDPQRVLREVARANGIADGTGGALRREELAPERTPVPDEHANMRPSTAASATTSMISEPDSMEEELAPGDDEPGGVALPISDSPASVASLVSVSADSLPSPQQAEIVLPWVLENSFGNSLQRAIVVELLRSGELPVGLAEREKLLDVIPKIADIITKVIRDVEYAPSISSAVQARLSSLAGQGEASIASVGPDDPNAMPWLVLIRWLPSDALRNRALQLLRGEIPREENEEVLGTIHELAVAATRLIEAQRDVDALRSLYSLAISAGQAIDPEPPAQEPGRPGSTINSPRSHRPHQRHAALPPVNEPDIPGNASTRSGSSGGSGRFYTPDPGEPPPGSPDTTR</sequence>
<feature type="region of interest" description="Disordered" evidence="1">
    <location>
        <begin position="500"/>
        <end position="573"/>
    </location>
</feature>
<reference evidence="2 3" key="1">
    <citation type="journal article" date="2022" name="Int. J. Syst. Evol. Microbiol.">
        <title>Noviherbaspirillum aridicola sp. nov., isolated from an arid soil in Pakistan.</title>
        <authorList>
            <person name="Khan I.U."/>
            <person name="Saqib M."/>
            <person name="Amin A."/>
            <person name="Hussain F."/>
            <person name="Li L."/>
            <person name="Liu Y.H."/>
            <person name="Fang B.Z."/>
            <person name="Ahmed I."/>
            <person name="Li W.J."/>
        </authorList>
    </citation>
    <scope>NUCLEOTIDE SEQUENCE [LARGE SCALE GENOMIC DNA]</scope>
    <source>
        <strain evidence="2 3">NCCP-691</strain>
    </source>
</reference>
<evidence type="ECO:0000313" key="2">
    <source>
        <dbReference type="EMBL" id="GIZ51871.1"/>
    </source>
</evidence>
<proteinExistence type="predicted"/>
<feature type="compositionally biased region" description="Basic and acidic residues" evidence="1">
    <location>
        <begin position="193"/>
        <end position="215"/>
    </location>
</feature>
<feature type="compositionally biased region" description="Basic and acidic residues" evidence="1">
    <location>
        <begin position="232"/>
        <end position="241"/>
    </location>
</feature>